<dbReference type="Gene3D" id="2.60.40.10">
    <property type="entry name" value="Immunoglobulins"/>
    <property type="match status" value="2"/>
</dbReference>
<dbReference type="FunFam" id="2.60.40.10:FF:000094">
    <property type="entry name" value="Kirre like nephrin family adhesion molecule 3"/>
    <property type="match status" value="1"/>
</dbReference>
<dbReference type="InterPro" id="IPR007110">
    <property type="entry name" value="Ig-like_dom"/>
</dbReference>
<dbReference type="GO" id="GO:0005911">
    <property type="term" value="C:cell-cell junction"/>
    <property type="evidence" value="ECO:0007669"/>
    <property type="project" value="TreeGrafter"/>
</dbReference>
<dbReference type="AlphaFoldDB" id="A0A0P7V8N6"/>
<dbReference type="GO" id="GO:0005886">
    <property type="term" value="C:plasma membrane"/>
    <property type="evidence" value="ECO:0007669"/>
    <property type="project" value="TreeGrafter"/>
</dbReference>
<reference evidence="9 10" key="1">
    <citation type="submission" date="2015-08" db="EMBL/GenBank/DDBJ databases">
        <title>The genome of the Asian arowana (Scleropages formosus).</title>
        <authorList>
            <person name="Tan M.H."/>
            <person name="Gan H.M."/>
            <person name="Croft L.J."/>
            <person name="Austin C.M."/>
        </authorList>
    </citation>
    <scope>NUCLEOTIDE SEQUENCE [LARGE SCALE GENOMIC DNA]</scope>
    <source>
        <strain evidence="9">Aro1</strain>
    </source>
</reference>
<keyword evidence="7" id="KW-0812">Transmembrane</keyword>
<comment type="caution">
    <text evidence="9">The sequence shown here is derived from an EMBL/GenBank/DDBJ whole genome shotgun (WGS) entry which is preliminary data.</text>
</comment>
<dbReference type="SMART" id="SM00409">
    <property type="entry name" value="IG"/>
    <property type="match status" value="2"/>
</dbReference>
<feature type="region of interest" description="Disordered" evidence="6">
    <location>
        <begin position="361"/>
        <end position="469"/>
    </location>
</feature>
<evidence type="ECO:0000259" key="8">
    <source>
        <dbReference type="PROSITE" id="PS50835"/>
    </source>
</evidence>
<dbReference type="Proteomes" id="UP000034805">
    <property type="component" value="Unassembled WGS sequence"/>
</dbReference>
<feature type="compositionally biased region" description="Polar residues" evidence="6">
    <location>
        <begin position="435"/>
        <end position="448"/>
    </location>
</feature>
<keyword evidence="2 7" id="KW-0472">Membrane</keyword>
<protein>
    <recommendedName>
        <fullName evidence="8">Ig-like domain-containing protein</fullName>
    </recommendedName>
</protein>
<evidence type="ECO:0000256" key="5">
    <source>
        <dbReference type="ARBA" id="ARBA00023319"/>
    </source>
</evidence>
<keyword evidence="4" id="KW-0325">Glycoprotein</keyword>
<dbReference type="EMBL" id="JARO02003013">
    <property type="protein sequence ID" value="KPP71365.1"/>
    <property type="molecule type" value="Genomic_DNA"/>
</dbReference>
<feature type="transmembrane region" description="Helical" evidence="7">
    <location>
        <begin position="248"/>
        <end position="274"/>
    </location>
</feature>
<feature type="region of interest" description="Disordered" evidence="6">
    <location>
        <begin position="519"/>
        <end position="559"/>
    </location>
</feature>
<evidence type="ECO:0000313" key="9">
    <source>
        <dbReference type="EMBL" id="KPP71365.1"/>
    </source>
</evidence>
<dbReference type="InterPro" id="IPR036179">
    <property type="entry name" value="Ig-like_dom_sf"/>
</dbReference>
<comment type="subcellular location">
    <subcellularLocation>
        <location evidence="1">Membrane</location>
        <topology evidence="1">Single-pass type I membrane protein</topology>
    </subcellularLocation>
</comment>
<sequence length="559" mass="60089">MHRWAKGGVLLEGARESVFVTIADHSFFTEPVSCQVFNAVGSTNVSILVDVHFGPILVVEPRPVTVDVDSDVTLNCKWAGNPPLTLTWTKKGSNMVLSNNNQLYLKSVSQADAGQYVCKAIVPRIGVGETEVTLTVNGPPIISSDPVQYAVRGEKGEIKCYIASTPPPDKIVWAWKENVWEKEKGTLLERYTVEQSKAHPQGGAVLSTLTINNVMESDFHSPYNCTAWNAFGPGTMIITLEEREMVPVGIIAGGTVGSSILLLICLLALAFFLYRQRKGSRRGVTLGKPDIKVETVNKETHSLEDDASTVSTATRMVKAMYSFLPSVSLSPSTQPFKDDIDLKQDLRSDTLDTREEYELKDPTNGYYNVRATTHDDARPSSRSMLYPEYRPTNPTGAGAAAATSGPGAGPSTAGATGGAPGARGACYDPRPPSRLSHTSYAQFNTFSRPGQSQQAAPNPAPPSGDFSGDCSLLDSSTQLAYDNYGYPTQYSYRLGFAPPLEGGPAYEMYGTGPAVGAGAGPGAGSEPGLGKYGTSARFSYTSQPSDYSHRHTQRMQTHV</sequence>
<dbReference type="GO" id="GO:0050839">
    <property type="term" value="F:cell adhesion molecule binding"/>
    <property type="evidence" value="ECO:0007669"/>
    <property type="project" value="TreeGrafter"/>
</dbReference>
<feature type="domain" description="Ig-like" evidence="8">
    <location>
        <begin position="55"/>
        <end position="135"/>
    </location>
</feature>
<dbReference type="Pfam" id="PF13927">
    <property type="entry name" value="Ig_3"/>
    <property type="match status" value="2"/>
</dbReference>
<evidence type="ECO:0000256" key="4">
    <source>
        <dbReference type="ARBA" id="ARBA00023180"/>
    </source>
</evidence>
<evidence type="ECO:0000256" key="3">
    <source>
        <dbReference type="ARBA" id="ARBA00023157"/>
    </source>
</evidence>
<dbReference type="InterPro" id="IPR051275">
    <property type="entry name" value="Cell_adhesion_signaling"/>
</dbReference>
<evidence type="ECO:0000256" key="6">
    <source>
        <dbReference type="SAM" id="MobiDB-lite"/>
    </source>
</evidence>
<dbReference type="PANTHER" id="PTHR11640:SF14">
    <property type="entry name" value="KIN OF IRRE-LIKE PROTEIN 1"/>
    <property type="match status" value="1"/>
</dbReference>
<dbReference type="PANTHER" id="PTHR11640">
    <property type="entry name" value="NEPHRIN"/>
    <property type="match status" value="1"/>
</dbReference>
<feature type="compositionally biased region" description="Polar residues" evidence="6">
    <location>
        <begin position="536"/>
        <end position="546"/>
    </location>
</feature>
<evidence type="ECO:0000256" key="2">
    <source>
        <dbReference type="ARBA" id="ARBA00023136"/>
    </source>
</evidence>
<gene>
    <name evidence="9" type="ORF">Z043_109735</name>
</gene>
<feature type="domain" description="Ig-like" evidence="8">
    <location>
        <begin position="139"/>
        <end position="241"/>
    </location>
</feature>
<dbReference type="SMART" id="SM00408">
    <property type="entry name" value="IGc2"/>
    <property type="match status" value="1"/>
</dbReference>
<keyword evidence="3" id="KW-1015">Disulfide bond</keyword>
<organism evidence="9 10">
    <name type="scientific">Scleropages formosus</name>
    <name type="common">Asian bonytongue</name>
    <name type="synonym">Osteoglossum formosum</name>
    <dbReference type="NCBI Taxonomy" id="113540"/>
    <lineage>
        <taxon>Eukaryota</taxon>
        <taxon>Metazoa</taxon>
        <taxon>Chordata</taxon>
        <taxon>Craniata</taxon>
        <taxon>Vertebrata</taxon>
        <taxon>Euteleostomi</taxon>
        <taxon>Actinopterygii</taxon>
        <taxon>Neopterygii</taxon>
        <taxon>Teleostei</taxon>
        <taxon>Osteoglossocephala</taxon>
        <taxon>Osteoglossomorpha</taxon>
        <taxon>Osteoglossiformes</taxon>
        <taxon>Osteoglossidae</taxon>
        <taxon>Scleropages</taxon>
    </lineage>
</organism>
<accession>A0A0P7V8N6</accession>
<evidence type="ECO:0000313" key="10">
    <source>
        <dbReference type="Proteomes" id="UP000034805"/>
    </source>
</evidence>
<dbReference type="STRING" id="113540.ENSSFOP00015049689"/>
<dbReference type="InterPro" id="IPR003599">
    <property type="entry name" value="Ig_sub"/>
</dbReference>
<keyword evidence="5" id="KW-0393">Immunoglobulin domain</keyword>
<dbReference type="GO" id="GO:0098609">
    <property type="term" value="P:cell-cell adhesion"/>
    <property type="evidence" value="ECO:0007669"/>
    <property type="project" value="TreeGrafter"/>
</dbReference>
<name>A0A0P7V8N6_SCLFO</name>
<dbReference type="PROSITE" id="PS50835">
    <property type="entry name" value="IG_LIKE"/>
    <property type="match status" value="2"/>
</dbReference>
<dbReference type="SUPFAM" id="SSF48726">
    <property type="entry name" value="Immunoglobulin"/>
    <property type="match status" value="2"/>
</dbReference>
<dbReference type="InterPro" id="IPR003598">
    <property type="entry name" value="Ig_sub2"/>
</dbReference>
<evidence type="ECO:0000256" key="1">
    <source>
        <dbReference type="ARBA" id="ARBA00004479"/>
    </source>
</evidence>
<proteinExistence type="predicted"/>
<feature type="compositionally biased region" description="Gly residues" evidence="6">
    <location>
        <begin position="519"/>
        <end position="531"/>
    </location>
</feature>
<dbReference type="InterPro" id="IPR013783">
    <property type="entry name" value="Ig-like_fold"/>
</dbReference>
<keyword evidence="7" id="KW-1133">Transmembrane helix</keyword>
<feature type="compositionally biased region" description="Low complexity" evidence="6">
    <location>
        <begin position="394"/>
        <end position="414"/>
    </location>
</feature>
<evidence type="ECO:0000256" key="7">
    <source>
        <dbReference type="SAM" id="Phobius"/>
    </source>
</evidence>
<dbReference type="FunFam" id="2.60.40.10:FF:000103">
    <property type="entry name" value="Kirre like nephrin family adhesion molecule 3"/>
    <property type="match status" value="1"/>
</dbReference>